<accession>A0A385SSL9</accession>
<sequence length="311" mass="33701">MKRQQALWLLLTLASLVLTACDDVIDVNTGTSTPVLNIDAWLNNKPETQTIYLTMTQDYFDNANPPPAASGATVSVTDNRGNVYAFSEDVESADGAYRWTPAGGEGLGVTGLTYTLNVNYGGETFQANCRVGRVPAIDSLTYAEWDRPMVRDNDKTFYRGEFWATDLPGKGDTYWIRTYKNGVLLSKPSELNVAYDAARVSGSAFDGVTFTAQVRTGINPTETDANDDPVSPVEPGDSLYVEIHSLTEASFNYMNEVLKQTDRNGGIAELFSAVPLANVSANIVNLDGNGSPVVGFFNVSVVSGLGKTFRR</sequence>
<evidence type="ECO:0000313" key="2">
    <source>
        <dbReference type="EMBL" id="AYB32670.1"/>
    </source>
</evidence>
<protein>
    <submittedName>
        <fullName evidence="2">DUF4249 domain-containing protein</fullName>
    </submittedName>
</protein>
<dbReference type="Pfam" id="PF14054">
    <property type="entry name" value="DUF4249"/>
    <property type="match status" value="1"/>
</dbReference>
<organism evidence="2 3">
    <name type="scientific">Chryseolinea soli</name>
    <dbReference type="NCBI Taxonomy" id="2321403"/>
    <lineage>
        <taxon>Bacteria</taxon>
        <taxon>Pseudomonadati</taxon>
        <taxon>Bacteroidota</taxon>
        <taxon>Cytophagia</taxon>
        <taxon>Cytophagales</taxon>
        <taxon>Fulvivirgaceae</taxon>
        <taxon>Chryseolinea</taxon>
    </lineage>
</organism>
<dbReference type="OrthoDB" id="1117670at2"/>
<dbReference type="Proteomes" id="UP000266183">
    <property type="component" value="Chromosome"/>
</dbReference>
<evidence type="ECO:0000256" key="1">
    <source>
        <dbReference type="SAM" id="SignalP"/>
    </source>
</evidence>
<keyword evidence="1" id="KW-0732">Signal</keyword>
<name>A0A385SSL9_9BACT</name>
<feature type="signal peptide" evidence="1">
    <location>
        <begin position="1"/>
        <end position="20"/>
    </location>
</feature>
<reference evidence="3" key="1">
    <citation type="submission" date="2018-09" db="EMBL/GenBank/DDBJ databases">
        <title>Chryseolinea sp. KIS68-18 isolated from soil.</title>
        <authorList>
            <person name="Weon H.-Y."/>
            <person name="Kwon S.-W."/>
            <person name="Lee S.A."/>
        </authorList>
    </citation>
    <scope>NUCLEOTIDE SEQUENCE [LARGE SCALE GENOMIC DNA]</scope>
    <source>
        <strain evidence="3">KIS68-18</strain>
    </source>
</reference>
<dbReference type="KEGG" id="chk:D4L85_19735"/>
<dbReference type="RefSeq" id="WP_119755921.1">
    <property type="nucleotide sequence ID" value="NZ_CP032382.1"/>
</dbReference>
<keyword evidence="3" id="KW-1185">Reference proteome</keyword>
<dbReference type="PROSITE" id="PS51257">
    <property type="entry name" value="PROKAR_LIPOPROTEIN"/>
    <property type="match status" value="1"/>
</dbReference>
<feature type="chain" id="PRO_5017356535" evidence="1">
    <location>
        <begin position="21"/>
        <end position="311"/>
    </location>
</feature>
<dbReference type="InterPro" id="IPR025345">
    <property type="entry name" value="DUF4249"/>
</dbReference>
<dbReference type="AlphaFoldDB" id="A0A385SSL9"/>
<evidence type="ECO:0000313" key="3">
    <source>
        <dbReference type="Proteomes" id="UP000266183"/>
    </source>
</evidence>
<proteinExistence type="predicted"/>
<dbReference type="EMBL" id="CP032382">
    <property type="protein sequence ID" value="AYB32670.1"/>
    <property type="molecule type" value="Genomic_DNA"/>
</dbReference>
<gene>
    <name evidence="2" type="ORF">D4L85_19735</name>
</gene>